<evidence type="ECO:0000313" key="2">
    <source>
        <dbReference type="EMBL" id="OJJ88616.1"/>
    </source>
</evidence>
<feature type="compositionally biased region" description="Polar residues" evidence="1">
    <location>
        <begin position="165"/>
        <end position="174"/>
    </location>
</feature>
<organism evidence="2 3">
    <name type="scientific">Aspergillus glaucus CBS 516.65</name>
    <dbReference type="NCBI Taxonomy" id="1160497"/>
    <lineage>
        <taxon>Eukaryota</taxon>
        <taxon>Fungi</taxon>
        <taxon>Dikarya</taxon>
        <taxon>Ascomycota</taxon>
        <taxon>Pezizomycotina</taxon>
        <taxon>Eurotiomycetes</taxon>
        <taxon>Eurotiomycetidae</taxon>
        <taxon>Eurotiales</taxon>
        <taxon>Aspergillaceae</taxon>
        <taxon>Aspergillus</taxon>
        <taxon>Aspergillus subgen. Aspergillus</taxon>
    </lineage>
</organism>
<feature type="compositionally biased region" description="Basic and acidic residues" evidence="1">
    <location>
        <begin position="175"/>
        <end position="194"/>
    </location>
</feature>
<name>A0A1L9VXI5_ASPGL</name>
<dbReference type="VEuPathDB" id="FungiDB:ASPGLDRAFT_31742"/>
<dbReference type="OrthoDB" id="5296805at2759"/>
<dbReference type="Proteomes" id="UP000184300">
    <property type="component" value="Unassembled WGS sequence"/>
</dbReference>
<feature type="region of interest" description="Disordered" evidence="1">
    <location>
        <begin position="158"/>
        <end position="219"/>
    </location>
</feature>
<gene>
    <name evidence="2" type="ORF">ASPGLDRAFT_31742</name>
</gene>
<dbReference type="STRING" id="1160497.A0A1L9VXI5"/>
<feature type="compositionally biased region" description="Basic and acidic residues" evidence="1">
    <location>
        <begin position="297"/>
        <end position="326"/>
    </location>
</feature>
<evidence type="ECO:0000256" key="1">
    <source>
        <dbReference type="SAM" id="MobiDB-lite"/>
    </source>
</evidence>
<dbReference type="EMBL" id="KV878889">
    <property type="protein sequence ID" value="OJJ88616.1"/>
    <property type="molecule type" value="Genomic_DNA"/>
</dbReference>
<sequence length="340" mass="39120">MLLLPSQKQQPNLTILSPSIPSQTNEMPASPPTYRKPPPKPKPNSNPPLQALVDSLVHKYQKASPSPTLLDLLHKPDQYALLVNALYRQISLIKRRSQALEDGQITIYDRALLELSVEGCYPIQTGVVELYLTEFLGLDRKEDVEDALGKHVALHDEFSKRDSESNPYTTTTTRSHYDFKEPTSPRIKHEETPKPEPNSSPTTPVTTTKTPSNPLHERVTRMLAVYHRAKEDYHRIKRRDNVEPLHSVRFLRDTAENTILYLRTNGLFDHELIPELEKTFDYARDKAAQLSGGRKRHFDDDRDRERDGDRKKRDRERRGESGEKRSRSGRVIDSYRPGSK</sequence>
<accession>A0A1L9VXI5</accession>
<dbReference type="GeneID" id="34460353"/>
<protein>
    <submittedName>
        <fullName evidence="2">Uncharacterized protein</fullName>
    </submittedName>
</protein>
<reference evidence="3" key="1">
    <citation type="journal article" date="2017" name="Genome Biol.">
        <title>Comparative genomics reveals high biological diversity and specific adaptations in the industrially and medically important fungal genus Aspergillus.</title>
        <authorList>
            <person name="de Vries R.P."/>
            <person name="Riley R."/>
            <person name="Wiebenga A."/>
            <person name="Aguilar-Osorio G."/>
            <person name="Amillis S."/>
            <person name="Uchima C.A."/>
            <person name="Anderluh G."/>
            <person name="Asadollahi M."/>
            <person name="Askin M."/>
            <person name="Barry K."/>
            <person name="Battaglia E."/>
            <person name="Bayram O."/>
            <person name="Benocci T."/>
            <person name="Braus-Stromeyer S.A."/>
            <person name="Caldana C."/>
            <person name="Canovas D."/>
            <person name="Cerqueira G.C."/>
            <person name="Chen F."/>
            <person name="Chen W."/>
            <person name="Choi C."/>
            <person name="Clum A."/>
            <person name="Dos Santos R.A."/>
            <person name="Damasio A.R."/>
            <person name="Diallinas G."/>
            <person name="Emri T."/>
            <person name="Fekete E."/>
            <person name="Flipphi M."/>
            <person name="Freyberg S."/>
            <person name="Gallo A."/>
            <person name="Gournas C."/>
            <person name="Habgood R."/>
            <person name="Hainaut M."/>
            <person name="Harispe M.L."/>
            <person name="Henrissat B."/>
            <person name="Hilden K.S."/>
            <person name="Hope R."/>
            <person name="Hossain A."/>
            <person name="Karabika E."/>
            <person name="Karaffa L."/>
            <person name="Karanyi Z."/>
            <person name="Krasevec N."/>
            <person name="Kuo A."/>
            <person name="Kusch H."/>
            <person name="LaButti K."/>
            <person name="Lagendijk E.L."/>
            <person name="Lapidus A."/>
            <person name="Levasseur A."/>
            <person name="Lindquist E."/>
            <person name="Lipzen A."/>
            <person name="Logrieco A.F."/>
            <person name="MacCabe A."/>
            <person name="Maekelae M.R."/>
            <person name="Malavazi I."/>
            <person name="Melin P."/>
            <person name="Meyer V."/>
            <person name="Mielnichuk N."/>
            <person name="Miskei M."/>
            <person name="Molnar A.P."/>
            <person name="Mule G."/>
            <person name="Ngan C.Y."/>
            <person name="Orejas M."/>
            <person name="Orosz E."/>
            <person name="Ouedraogo J.P."/>
            <person name="Overkamp K.M."/>
            <person name="Park H.-S."/>
            <person name="Perrone G."/>
            <person name="Piumi F."/>
            <person name="Punt P.J."/>
            <person name="Ram A.F."/>
            <person name="Ramon A."/>
            <person name="Rauscher S."/>
            <person name="Record E."/>
            <person name="Riano-Pachon D.M."/>
            <person name="Robert V."/>
            <person name="Roehrig J."/>
            <person name="Ruller R."/>
            <person name="Salamov A."/>
            <person name="Salih N.S."/>
            <person name="Samson R.A."/>
            <person name="Sandor E."/>
            <person name="Sanguinetti M."/>
            <person name="Schuetze T."/>
            <person name="Sepcic K."/>
            <person name="Shelest E."/>
            <person name="Sherlock G."/>
            <person name="Sophianopoulou V."/>
            <person name="Squina F.M."/>
            <person name="Sun H."/>
            <person name="Susca A."/>
            <person name="Todd R.B."/>
            <person name="Tsang A."/>
            <person name="Unkles S.E."/>
            <person name="van de Wiele N."/>
            <person name="van Rossen-Uffink D."/>
            <person name="Oliveira J.V."/>
            <person name="Vesth T.C."/>
            <person name="Visser J."/>
            <person name="Yu J.-H."/>
            <person name="Zhou M."/>
            <person name="Andersen M.R."/>
            <person name="Archer D.B."/>
            <person name="Baker S.E."/>
            <person name="Benoit I."/>
            <person name="Brakhage A.A."/>
            <person name="Braus G.H."/>
            <person name="Fischer R."/>
            <person name="Frisvad J.C."/>
            <person name="Goldman G.H."/>
            <person name="Houbraken J."/>
            <person name="Oakley B."/>
            <person name="Pocsi I."/>
            <person name="Scazzocchio C."/>
            <person name="Seiboth B."/>
            <person name="vanKuyk P.A."/>
            <person name="Wortman J."/>
            <person name="Dyer P.S."/>
            <person name="Grigoriev I.V."/>
        </authorList>
    </citation>
    <scope>NUCLEOTIDE SEQUENCE [LARGE SCALE GENOMIC DNA]</scope>
    <source>
        <strain evidence="3">CBS 516.65</strain>
    </source>
</reference>
<keyword evidence="3" id="KW-1185">Reference proteome</keyword>
<proteinExistence type="predicted"/>
<evidence type="ECO:0000313" key="3">
    <source>
        <dbReference type="Proteomes" id="UP000184300"/>
    </source>
</evidence>
<dbReference type="RefSeq" id="XP_022405292.1">
    <property type="nucleotide sequence ID" value="XM_022544092.1"/>
</dbReference>
<feature type="compositionally biased region" description="Low complexity" evidence="1">
    <location>
        <begin position="197"/>
        <end position="214"/>
    </location>
</feature>
<dbReference type="AlphaFoldDB" id="A0A1L9VXI5"/>
<feature type="region of interest" description="Disordered" evidence="1">
    <location>
        <begin position="287"/>
        <end position="340"/>
    </location>
</feature>
<feature type="region of interest" description="Disordered" evidence="1">
    <location>
        <begin position="1"/>
        <end position="50"/>
    </location>
</feature>
<feature type="compositionally biased region" description="Polar residues" evidence="1">
    <location>
        <begin position="1"/>
        <end position="27"/>
    </location>
</feature>
<feature type="compositionally biased region" description="Pro residues" evidence="1">
    <location>
        <begin position="29"/>
        <end position="46"/>
    </location>
</feature>